<dbReference type="InterPro" id="IPR001789">
    <property type="entry name" value="Sig_transdc_resp-reg_receiver"/>
</dbReference>
<dbReference type="SUPFAM" id="SSF52172">
    <property type="entry name" value="CheY-like"/>
    <property type="match status" value="1"/>
</dbReference>
<protein>
    <recommendedName>
        <fullName evidence="9">Transcriptional regulatory protein</fullName>
    </recommendedName>
</protein>
<feature type="domain" description="Response regulatory" evidence="11">
    <location>
        <begin position="3"/>
        <end position="124"/>
    </location>
</feature>
<dbReference type="GO" id="GO:0003700">
    <property type="term" value="F:DNA-binding transcription factor activity"/>
    <property type="evidence" value="ECO:0007669"/>
    <property type="project" value="InterPro"/>
</dbReference>
<keyword evidence="3 10" id="KW-0597">Phosphoprotein</keyword>
<comment type="subcellular location">
    <subcellularLocation>
        <location evidence="1 9">Cytoplasm</location>
    </subcellularLocation>
</comment>
<evidence type="ECO:0000256" key="1">
    <source>
        <dbReference type="ARBA" id="ARBA00004496"/>
    </source>
</evidence>
<evidence type="ECO:0000256" key="6">
    <source>
        <dbReference type="ARBA" id="ARBA00023125"/>
    </source>
</evidence>
<evidence type="ECO:0000256" key="9">
    <source>
        <dbReference type="PIRNR" id="PIRNR006171"/>
    </source>
</evidence>
<dbReference type="Gene3D" id="3.40.50.2300">
    <property type="match status" value="1"/>
</dbReference>
<name>A0A7I9ZVH6_9MYCO</name>
<feature type="modified residue" description="4-aspartylphosphate" evidence="10">
    <location>
        <position position="59"/>
    </location>
</feature>
<dbReference type="PIRSF" id="PIRSF006171">
    <property type="entry name" value="RR_citrat_malat"/>
    <property type="match status" value="1"/>
</dbReference>
<accession>A0A7I9ZVH6</accession>
<dbReference type="InterPro" id="IPR036388">
    <property type="entry name" value="WH-like_DNA-bd_sf"/>
</dbReference>
<dbReference type="Proteomes" id="UP000465304">
    <property type="component" value="Unassembled WGS sequence"/>
</dbReference>
<sequence length="247" mass="26270">MINVLIVEDEPLIAEAHRTYLARLQGFSVAAVSHTARDAMRAASEAAASGAPIDLVLLDIGLPDANGIALASALSGLRPAPDIITITSERDLEMVRAAVGHGALAYLLKPFTFAAFRDRLERYQRYRDALPAGTDAASQAEVDRALGELRVGSDRAAGPKGMAAGTNDEIARAIRDASFASDGAAASDSPADSDGPAGLTADEVAKQVGVSRVTAWRYLERLADEGTIRRHTDYGKAGRPRTRYQWR</sequence>
<dbReference type="GO" id="GO:0000156">
    <property type="term" value="F:phosphorelay response regulator activity"/>
    <property type="evidence" value="ECO:0007669"/>
    <property type="project" value="TreeGrafter"/>
</dbReference>
<evidence type="ECO:0000256" key="7">
    <source>
        <dbReference type="ARBA" id="ARBA00023159"/>
    </source>
</evidence>
<dbReference type="SMART" id="SM00448">
    <property type="entry name" value="REC"/>
    <property type="match status" value="1"/>
</dbReference>
<dbReference type="InterPro" id="IPR011006">
    <property type="entry name" value="CheY-like_superfamily"/>
</dbReference>
<dbReference type="PROSITE" id="PS50110">
    <property type="entry name" value="RESPONSE_REGULATORY"/>
    <property type="match status" value="1"/>
</dbReference>
<comment type="caution">
    <text evidence="12">The sequence shown here is derived from an EMBL/GenBank/DDBJ whole genome shotgun (WGS) entry which is preliminary data.</text>
</comment>
<evidence type="ECO:0000256" key="5">
    <source>
        <dbReference type="ARBA" id="ARBA00023015"/>
    </source>
</evidence>
<keyword evidence="6 9" id="KW-0238">DNA-binding</keyword>
<dbReference type="RefSeq" id="WP_163894106.1">
    <property type="nucleotide sequence ID" value="NZ_BLLB01000002.1"/>
</dbReference>
<dbReference type="InterPro" id="IPR024187">
    <property type="entry name" value="Sig_transdc_resp-reg_cit/mal"/>
</dbReference>
<gene>
    <name evidence="12" type="ORF">MHIP_53120</name>
</gene>
<dbReference type="GO" id="GO:0003677">
    <property type="term" value="F:DNA binding"/>
    <property type="evidence" value="ECO:0007669"/>
    <property type="project" value="UniProtKB-KW"/>
</dbReference>
<dbReference type="PANTHER" id="PTHR45526">
    <property type="entry name" value="TRANSCRIPTIONAL REGULATORY PROTEIN DPIA"/>
    <property type="match status" value="1"/>
</dbReference>
<dbReference type="InterPro" id="IPR036390">
    <property type="entry name" value="WH_DNA-bd_sf"/>
</dbReference>
<proteinExistence type="predicted"/>
<dbReference type="AlphaFoldDB" id="A0A7I9ZVH6"/>
<evidence type="ECO:0000256" key="4">
    <source>
        <dbReference type="ARBA" id="ARBA00023012"/>
    </source>
</evidence>
<dbReference type="SUPFAM" id="SSF46785">
    <property type="entry name" value="Winged helix' DNA-binding domain"/>
    <property type="match status" value="1"/>
</dbReference>
<evidence type="ECO:0000256" key="2">
    <source>
        <dbReference type="ARBA" id="ARBA00022490"/>
    </source>
</evidence>
<evidence type="ECO:0000313" key="12">
    <source>
        <dbReference type="EMBL" id="GFH04829.1"/>
    </source>
</evidence>
<dbReference type="EMBL" id="BLLB01000002">
    <property type="protein sequence ID" value="GFH04829.1"/>
    <property type="molecule type" value="Genomic_DNA"/>
</dbReference>
<dbReference type="Pfam" id="PF00072">
    <property type="entry name" value="Response_reg"/>
    <property type="match status" value="1"/>
</dbReference>
<evidence type="ECO:0000256" key="8">
    <source>
        <dbReference type="ARBA" id="ARBA00023163"/>
    </source>
</evidence>
<evidence type="ECO:0000256" key="3">
    <source>
        <dbReference type="ARBA" id="ARBA00022553"/>
    </source>
</evidence>
<dbReference type="PANTHER" id="PTHR45526:SF1">
    <property type="entry name" value="TRANSCRIPTIONAL REGULATORY PROTEIN DCUR-RELATED"/>
    <property type="match status" value="1"/>
</dbReference>
<dbReference type="Pfam" id="PF13412">
    <property type="entry name" value="HTH_24"/>
    <property type="match status" value="1"/>
</dbReference>
<keyword evidence="5 9" id="KW-0805">Transcription regulation</keyword>
<evidence type="ECO:0000256" key="10">
    <source>
        <dbReference type="PROSITE-ProRule" id="PRU00169"/>
    </source>
</evidence>
<keyword evidence="13" id="KW-1185">Reference proteome</keyword>
<keyword evidence="7 9" id="KW-0010">Activator</keyword>
<dbReference type="Gene3D" id="1.10.10.10">
    <property type="entry name" value="Winged helix-like DNA-binding domain superfamily/Winged helix DNA-binding domain"/>
    <property type="match status" value="1"/>
</dbReference>
<dbReference type="GO" id="GO:0005737">
    <property type="term" value="C:cytoplasm"/>
    <property type="evidence" value="ECO:0007669"/>
    <property type="project" value="UniProtKB-SubCell"/>
</dbReference>
<organism evidence="12 13">
    <name type="scientific">Mycolicibacterium hippocampi</name>
    <dbReference type="NCBI Taxonomy" id="659824"/>
    <lineage>
        <taxon>Bacteria</taxon>
        <taxon>Bacillati</taxon>
        <taxon>Actinomycetota</taxon>
        <taxon>Actinomycetes</taxon>
        <taxon>Mycobacteriales</taxon>
        <taxon>Mycobacteriaceae</taxon>
        <taxon>Mycolicibacterium</taxon>
    </lineage>
</organism>
<evidence type="ECO:0000313" key="13">
    <source>
        <dbReference type="Proteomes" id="UP000465304"/>
    </source>
</evidence>
<reference evidence="12 13" key="1">
    <citation type="journal article" date="2019" name="Emerg. Microbes Infect.">
        <title>Comprehensive subspecies identification of 175 nontuberculous mycobacteria species based on 7547 genomic profiles.</title>
        <authorList>
            <person name="Matsumoto Y."/>
            <person name="Kinjo T."/>
            <person name="Motooka D."/>
            <person name="Nabeya D."/>
            <person name="Jung N."/>
            <person name="Uechi K."/>
            <person name="Horii T."/>
            <person name="Iida T."/>
            <person name="Fujita J."/>
            <person name="Nakamura S."/>
        </authorList>
    </citation>
    <scope>NUCLEOTIDE SEQUENCE [LARGE SCALE GENOMIC DNA]</scope>
    <source>
        <strain evidence="12 13">JCM 30996</strain>
    </source>
</reference>
<keyword evidence="4 9" id="KW-0902">Two-component regulatory system</keyword>
<dbReference type="InterPro" id="IPR051271">
    <property type="entry name" value="2C-system_Tx_regulators"/>
</dbReference>
<keyword evidence="8 9" id="KW-0804">Transcription</keyword>
<keyword evidence="2 9" id="KW-0963">Cytoplasm</keyword>
<evidence type="ECO:0000259" key="11">
    <source>
        <dbReference type="PROSITE" id="PS50110"/>
    </source>
</evidence>